<proteinExistence type="predicted"/>
<comment type="caution">
    <text evidence="1">The sequence shown here is derived from an EMBL/GenBank/DDBJ whole genome shotgun (WGS) entry which is preliminary data.</text>
</comment>
<gene>
    <name evidence="1" type="ORF">IHE45_08G081600</name>
</gene>
<dbReference type="EMBL" id="CM037018">
    <property type="protein sequence ID" value="KAH7674546.1"/>
    <property type="molecule type" value="Genomic_DNA"/>
</dbReference>
<evidence type="ECO:0000313" key="2">
    <source>
        <dbReference type="Proteomes" id="UP000827976"/>
    </source>
</evidence>
<reference evidence="2" key="1">
    <citation type="journal article" date="2022" name="Nat. Commun.">
        <title>Chromosome evolution and the genetic basis of agronomically important traits in greater yam.</title>
        <authorList>
            <person name="Bredeson J.V."/>
            <person name="Lyons J.B."/>
            <person name="Oniyinde I.O."/>
            <person name="Okereke N.R."/>
            <person name="Kolade O."/>
            <person name="Nnabue I."/>
            <person name="Nwadili C.O."/>
            <person name="Hribova E."/>
            <person name="Parker M."/>
            <person name="Nwogha J."/>
            <person name="Shu S."/>
            <person name="Carlson J."/>
            <person name="Kariba R."/>
            <person name="Muthemba S."/>
            <person name="Knop K."/>
            <person name="Barton G.J."/>
            <person name="Sherwood A.V."/>
            <person name="Lopez-Montes A."/>
            <person name="Asiedu R."/>
            <person name="Jamnadass R."/>
            <person name="Muchugi A."/>
            <person name="Goodstein D."/>
            <person name="Egesi C.N."/>
            <person name="Featherston J."/>
            <person name="Asfaw A."/>
            <person name="Simpson G.G."/>
            <person name="Dolezel J."/>
            <person name="Hendre P.S."/>
            <person name="Van Deynze A."/>
            <person name="Kumar P.L."/>
            <person name="Obidiegwu J.E."/>
            <person name="Bhattacharjee R."/>
            <person name="Rokhsar D.S."/>
        </authorList>
    </citation>
    <scope>NUCLEOTIDE SEQUENCE [LARGE SCALE GENOMIC DNA]</scope>
    <source>
        <strain evidence="2">cv. TDa95/00328</strain>
    </source>
</reference>
<name>A0ACB7VKC7_DIOAL</name>
<organism evidence="1 2">
    <name type="scientific">Dioscorea alata</name>
    <name type="common">Purple yam</name>
    <dbReference type="NCBI Taxonomy" id="55571"/>
    <lineage>
        <taxon>Eukaryota</taxon>
        <taxon>Viridiplantae</taxon>
        <taxon>Streptophyta</taxon>
        <taxon>Embryophyta</taxon>
        <taxon>Tracheophyta</taxon>
        <taxon>Spermatophyta</taxon>
        <taxon>Magnoliopsida</taxon>
        <taxon>Liliopsida</taxon>
        <taxon>Dioscoreales</taxon>
        <taxon>Dioscoreaceae</taxon>
        <taxon>Dioscorea</taxon>
    </lineage>
</organism>
<protein>
    <submittedName>
        <fullName evidence="1">VQ domain-containing protein</fullName>
    </submittedName>
</protein>
<dbReference type="Proteomes" id="UP000827976">
    <property type="component" value="Chromosome 8"/>
</dbReference>
<accession>A0ACB7VKC7</accession>
<sequence>MPSFSPSQHTSLRHLKPGAITNTYYIYIFTYQAITNITFMDDRMSSSCHARSPTPSTLAMHKSSHAIAKVKRKTRIVHILEPEIIKIEKANFREIVQSLTGIPNKNKKVVEAVGEGEVRMMKKEKKVIGEDDGLCIGESCEALFDGVLLQGFFDELERFMMCDS</sequence>
<evidence type="ECO:0000313" key="1">
    <source>
        <dbReference type="EMBL" id="KAH7674546.1"/>
    </source>
</evidence>
<keyword evidence="2" id="KW-1185">Reference proteome</keyword>